<reference evidence="1" key="1">
    <citation type="submission" date="2023-05" db="EMBL/GenBank/DDBJ databases">
        <title>Nepenthes gracilis genome sequencing.</title>
        <authorList>
            <person name="Fukushima K."/>
        </authorList>
    </citation>
    <scope>NUCLEOTIDE SEQUENCE</scope>
    <source>
        <strain evidence="1">SING2019-196</strain>
    </source>
</reference>
<dbReference type="AlphaFoldDB" id="A0AAD3S6Q9"/>
<name>A0AAD3S6Q9_NEPGR</name>
<sequence>MTSGEIPGMSLGDYANTSEFSRRKLTSWPLTASESDFLFGHISLDPRDSTGLGLQALPAERVAVLPRP</sequence>
<accession>A0AAD3S6Q9</accession>
<evidence type="ECO:0000313" key="1">
    <source>
        <dbReference type="EMBL" id="GMH05166.1"/>
    </source>
</evidence>
<gene>
    <name evidence="1" type="ORF">Nepgr_007006</name>
</gene>
<dbReference type="EMBL" id="BSYO01000005">
    <property type="protein sequence ID" value="GMH05166.1"/>
    <property type="molecule type" value="Genomic_DNA"/>
</dbReference>
<evidence type="ECO:0000313" key="2">
    <source>
        <dbReference type="Proteomes" id="UP001279734"/>
    </source>
</evidence>
<organism evidence="1 2">
    <name type="scientific">Nepenthes gracilis</name>
    <name type="common">Slender pitcher plant</name>
    <dbReference type="NCBI Taxonomy" id="150966"/>
    <lineage>
        <taxon>Eukaryota</taxon>
        <taxon>Viridiplantae</taxon>
        <taxon>Streptophyta</taxon>
        <taxon>Embryophyta</taxon>
        <taxon>Tracheophyta</taxon>
        <taxon>Spermatophyta</taxon>
        <taxon>Magnoliopsida</taxon>
        <taxon>eudicotyledons</taxon>
        <taxon>Gunneridae</taxon>
        <taxon>Pentapetalae</taxon>
        <taxon>Caryophyllales</taxon>
        <taxon>Nepenthaceae</taxon>
        <taxon>Nepenthes</taxon>
    </lineage>
</organism>
<keyword evidence="2" id="KW-1185">Reference proteome</keyword>
<comment type="caution">
    <text evidence="1">The sequence shown here is derived from an EMBL/GenBank/DDBJ whole genome shotgun (WGS) entry which is preliminary data.</text>
</comment>
<protein>
    <submittedName>
        <fullName evidence="1">Uncharacterized protein</fullName>
    </submittedName>
</protein>
<proteinExistence type="predicted"/>
<dbReference type="Proteomes" id="UP001279734">
    <property type="component" value="Unassembled WGS sequence"/>
</dbReference>